<evidence type="ECO:0000256" key="7">
    <source>
        <dbReference type="ARBA" id="ARBA00023136"/>
    </source>
</evidence>
<keyword evidence="4" id="KW-1003">Cell membrane</keyword>
<dbReference type="GO" id="GO:0022857">
    <property type="term" value="F:transmembrane transporter activity"/>
    <property type="evidence" value="ECO:0007669"/>
    <property type="project" value="InterPro"/>
</dbReference>
<sequence>MTSVSTTTASAGSAARRPSAAPAQGRRRGVVVTVAVVAVAVTIVVSLSFGSRPVGAAQVVEGISMWFRGQTPTDIGALAVQSRIPRTVLAVLAGAALALSGALMQAITRNPLADPGILGVNTGAALAVVIGIAFLGVSSAFGYLGLALVGALLTAFFVYIVGSIGPGGTTPIKLALAGAATTAALSSLVAAILLPRQAVMDEFRYWQVGNVARADWETMGVIVPVLVIAGVIALVAASSLNALALGDDVAVGLGVHVGRIRVVSAVAGVALCAAVTALAGPIGFVGLMVPHAVRLISGPDLRWLLPLSALGGAVLLTLADTIGRVIGSPGEVEAGIITAFLGAPVLIAIARRTRMKAL</sequence>
<feature type="transmembrane region" description="Helical" evidence="9">
    <location>
        <begin position="30"/>
        <end position="49"/>
    </location>
</feature>
<feature type="transmembrane region" description="Helical" evidence="9">
    <location>
        <begin position="265"/>
        <end position="289"/>
    </location>
</feature>
<feature type="transmembrane region" description="Helical" evidence="9">
    <location>
        <begin position="119"/>
        <end position="137"/>
    </location>
</feature>
<dbReference type="InterPro" id="IPR000522">
    <property type="entry name" value="ABC_transptr_permease_BtuC"/>
</dbReference>
<dbReference type="Proteomes" id="UP000319804">
    <property type="component" value="Unassembled WGS sequence"/>
</dbReference>
<comment type="similarity">
    <text evidence="2">Belongs to the binding-protein-dependent transport system permease family. FecCD subfamily.</text>
</comment>
<feature type="region of interest" description="Disordered" evidence="8">
    <location>
        <begin position="1"/>
        <end position="22"/>
    </location>
</feature>
<dbReference type="RefSeq" id="WP_141379055.1">
    <property type="nucleotide sequence ID" value="NZ_BJNA01000003.1"/>
</dbReference>
<name>A0A4Y3UMA1_9MICO</name>
<keyword evidence="5 9" id="KW-0812">Transmembrane</keyword>
<reference evidence="10 11" key="1">
    <citation type="submission" date="2019-06" db="EMBL/GenBank/DDBJ databases">
        <title>Sequencing the genomes of 1000 actinobacteria strains.</title>
        <authorList>
            <person name="Klenk H.-P."/>
        </authorList>
    </citation>
    <scope>NUCLEOTIDE SEQUENCE [LARGE SCALE GENOMIC DNA]</scope>
    <source>
        <strain evidence="10 11">DSM 20427</strain>
    </source>
</reference>
<comment type="subcellular location">
    <subcellularLocation>
        <location evidence="1">Cell membrane</location>
        <topology evidence="1">Multi-pass membrane protein</topology>
    </subcellularLocation>
</comment>
<comment type="caution">
    <text evidence="10">The sequence shown here is derived from an EMBL/GenBank/DDBJ whole genome shotgun (WGS) entry which is preliminary data.</text>
</comment>
<dbReference type="AlphaFoldDB" id="A0A4Y3UMA1"/>
<keyword evidence="7 9" id="KW-0472">Membrane</keyword>
<evidence type="ECO:0000313" key="10">
    <source>
        <dbReference type="EMBL" id="TQN00676.1"/>
    </source>
</evidence>
<dbReference type="EMBL" id="VFPS01000001">
    <property type="protein sequence ID" value="TQN00676.1"/>
    <property type="molecule type" value="Genomic_DNA"/>
</dbReference>
<dbReference type="Gene3D" id="1.10.3470.10">
    <property type="entry name" value="ABC transporter involved in vitamin B12 uptake, BtuC"/>
    <property type="match status" value="1"/>
</dbReference>
<evidence type="ECO:0000256" key="2">
    <source>
        <dbReference type="ARBA" id="ARBA00007935"/>
    </source>
</evidence>
<dbReference type="Pfam" id="PF01032">
    <property type="entry name" value="FecCD"/>
    <property type="match status" value="1"/>
</dbReference>
<evidence type="ECO:0000256" key="1">
    <source>
        <dbReference type="ARBA" id="ARBA00004651"/>
    </source>
</evidence>
<evidence type="ECO:0000256" key="4">
    <source>
        <dbReference type="ARBA" id="ARBA00022475"/>
    </source>
</evidence>
<dbReference type="GO" id="GO:0033214">
    <property type="term" value="P:siderophore-iron import into cell"/>
    <property type="evidence" value="ECO:0007669"/>
    <property type="project" value="TreeGrafter"/>
</dbReference>
<protein>
    <submittedName>
        <fullName evidence="10">Iron complex transport system permease protein</fullName>
    </submittedName>
</protein>
<dbReference type="SUPFAM" id="SSF81345">
    <property type="entry name" value="ABC transporter involved in vitamin B12 uptake, BtuC"/>
    <property type="match status" value="1"/>
</dbReference>
<gene>
    <name evidence="10" type="ORF">FHX68_0788</name>
</gene>
<evidence type="ECO:0000313" key="11">
    <source>
        <dbReference type="Proteomes" id="UP000319804"/>
    </source>
</evidence>
<feature type="transmembrane region" description="Helical" evidence="9">
    <location>
        <begin position="332"/>
        <end position="350"/>
    </location>
</feature>
<keyword evidence="6 9" id="KW-1133">Transmembrane helix</keyword>
<dbReference type="FunFam" id="1.10.3470.10:FF:000001">
    <property type="entry name" value="Vitamin B12 ABC transporter permease BtuC"/>
    <property type="match status" value="1"/>
</dbReference>
<evidence type="ECO:0000256" key="8">
    <source>
        <dbReference type="SAM" id="MobiDB-lite"/>
    </source>
</evidence>
<evidence type="ECO:0000256" key="3">
    <source>
        <dbReference type="ARBA" id="ARBA00022448"/>
    </source>
</evidence>
<evidence type="ECO:0000256" key="6">
    <source>
        <dbReference type="ARBA" id="ARBA00022989"/>
    </source>
</evidence>
<feature type="transmembrane region" description="Helical" evidence="9">
    <location>
        <begin position="221"/>
        <end position="245"/>
    </location>
</feature>
<dbReference type="GO" id="GO:0005886">
    <property type="term" value="C:plasma membrane"/>
    <property type="evidence" value="ECO:0007669"/>
    <property type="project" value="UniProtKB-SubCell"/>
</dbReference>
<feature type="transmembrane region" description="Helical" evidence="9">
    <location>
        <begin position="174"/>
        <end position="194"/>
    </location>
</feature>
<dbReference type="InterPro" id="IPR037294">
    <property type="entry name" value="ABC_BtuC-like"/>
</dbReference>
<evidence type="ECO:0000256" key="5">
    <source>
        <dbReference type="ARBA" id="ARBA00022692"/>
    </source>
</evidence>
<keyword evidence="3" id="KW-0813">Transport</keyword>
<dbReference type="CDD" id="cd06550">
    <property type="entry name" value="TM_ABC_iron-siderophores_like"/>
    <property type="match status" value="1"/>
</dbReference>
<feature type="transmembrane region" description="Helical" evidence="9">
    <location>
        <begin position="88"/>
        <end position="107"/>
    </location>
</feature>
<dbReference type="OrthoDB" id="9782305at2"/>
<evidence type="ECO:0000256" key="9">
    <source>
        <dbReference type="SAM" id="Phobius"/>
    </source>
</evidence>
<proteinExistence type="inferred from homology"/>
<dbReference type="PANTHER" id="PTHR30472">
    <property type="entry name" value="FERRIC ENTEROBACTIN TRANSPORT SYSTEM PERMEASE PROTEIN"/>
    <property type="match status" value="1"/>
</dbReference>
<dbReference type="PANTHER" id="PTHR30472:SF1">
    <property type="entry name" value="FE(3+) DICITRATE TRANSPORT SYSTEM PERMEASE PROTEIN FECC-RELATED"/>
    <property type="match status" value="1"/>
</dbReference>
<organism evidence="10 11">
    <name type="scientific">Microbacterium lacticum</name>
    <dbReference type="NCBI Taxonomy" id="33885"/>
    <lineage>
        <taxon>Bacteria</taxon>
        <taxon>Bacillati</taxon>
        <taxon>Actinomycetota</taxon>
        <taxon>Actinomycetes</taxon>
        <taxon>Micrococcales</taxon>
        <taxon>Microbacteriaceae</taxon>
        <taxon>Microbacterium</taxon>
    </lineage>
</organism>
<feature type="transmembrane region" description="Helical" evidence="9">
    <location>
        <begin position="301"/>
        <end position="326"/>
    </location>
</feature>
<accession>A0A4Y3UMA1</accession>
<feature type="transmembrane region" description="Helical" evidence="9">
    <location>
        <begin position="144"/>
        <end position="162"/>
    </location>
</feature>
<keyword evidence="11" id="KW-1185">Reference proteome</keyword>